<dbReference type="GO" id="GO:0006508">
    <property type="term" value="P:proteolysis"/>
    <property type="evidence" value="ECO:0007669"/>
    <property type="project" value="UniProtKB-KW"/>
</dbReference>
<dbReference type="InterPro" id="IPR029071">
    <property type="entry name" value="Ubiquitin-like_domsf"/>
</dbReference>
<dbReference type="SUPFAM" id="SSF54236">
    <property type="entry name" value="Ubiquitin-like"/>
    <property type="match status" value="1"/>
</dbReference>
<dbReference type="PROSITE" id="PS50053">
    <property type="entry name" value="UBIQUITIN_2"/>
    <property type="match status" value="1"/>
</dbReference>
<organism evidence="7 8">
    <name type="scientific">Pocillopora damicornis</name>
    <name type="common">Cauliflower coral</name>
    <name type="synonym">Millepora damicornis</name>
    <dbReference type="NCBI Taxonomy" id="46731"/>
    <lineage>
        <taxon>Eukaryota</taxon>
        <taxon>Metazoa</taxon>
        <taxon>Cnidaria</taxon>
        <taxon>Anthozoa</taxon>
        <taxon>Hexacorallia</taxon>
        <taxon>Scleractinia</taxon>
        <taxon>Astrocoeniina</taxon>
        <taxon>Pocilloporidae</taxon>
        <taxon>Pocillopora</taxon>
    </lineage>
</organism>
<dbReference type="Pfam" id="PF24669">
    <property type="entry name" value="Ddi2_HDD"/>
    <property type="match status" value="1"/>
</dbReference>
<evidence type="ECO:0000256" key="2">
    <source>
        <dbReference type="ARBA" id="ARBA00022670"/>
    </source>
</evidence>
<dbReference type="InterPro" id="IPR057273">
    <property type="entry name" value="Ddi1/2_HDD"/>
</dbReference>
<evidence type="ECO:0000259" key="6">
    <source>
        <dbReference type="PROSITE" id="PS50053"/>
    </source>
</evidence>
<dbReference type="InterPro" id="IPR000626">
    <property type="entry name" value="Ubiquitin-like_dom"/>
</dbReference>
<dbReference type="CDD" id="cd01796">
    <property type="entry name" value="Ubl_Ddi1_like"/>
    <property type="match status" value="1"/>
</dbReference>
<evidence type="ECO:0000256" key="3">
    <source>
        <dbReference type="ARBA" id="ARBA00022750"/>
    </source>
</evidence>
<dbReference type="PANTHER" id="PTHR15397">
    <property type="entry name" value="SODIUM-GLUCOSE COTRANSPORTER REGULATORY PROTEIN -RELATED"/>
    <property type="match status" value="1"/>
</dbReference>
<keyword evidence="2" id="KW-0645">Protease</keyword>
<dbReference type="AlphaFoldDB" id="A0A3M6TA50"/>
<dbReference type="Pfam" id="PF09668">
    <property type="entry name" value="Asp_protease"/>
    <property type="match status" value="1"/>
</dbReference>
<dbReference type="GO" id="GO:0004190">
    <property type="term" value="F:aspartic-type endopeptidase activity"/>
    <property type="evidence" value="ECO:0007669"/>
    <property type="project" value="UniProtKB-KW"/>
</dbReference>
<evidence type="ECO:0000256" key="4">
    <source>
        <dbReference type="ARBA" id="ARBA00022801"/>
    </source>
</evidence>
<dbReference type="Pfam" id="PF00240">
    <property type="entry name" value="ubiquitin"/>
    <property type="match status" value="1"/>
</dbReference>
<accession>A0A3M6TA50</accession>
<keyword evidence="8" id="KW-1185">Reference proteome</keyword>
<dbReference type="CDD" id="cd05479">
    <property type="entry name" value="RP_DDI"/>
    <property type="match status" value="1"/>
</dbReference>
<feature type="compositionally biased region" description="Polar residues" evidence="5">
    <location>
        <begin position="95"/>
        <end position="125"/>
    </location>
</feature>
<name>A0A3M6TA50_POCDA</name>
<feature type="domain" description="Ubiquitin-like" evidence="6">
    <location>
        <begin position="1"/>
        <end position="70"/>
    </location>
</feature>
<dbReference type="Gene3D" id="2.40.70.10">
    <property type="entry name" value="Acid Proteases"/>
    <property type="match status" value="1"/>
</dbReference>
<evidence type="ECO:0000256" key="1">
    <source>
        <dbReference type="ARBA" id="ARBA00009136"/>
    </source>
</evidence>
<comment type="caution">
    <text evidence="7">The sequence shown here is derived from an EMBL/GenBank/DDBJ whole genome shotgun (WGS) entry which is preliminary data.</text>
</comment>
<keyword evidence="4" id="KW-0378">Hydrolase</keyword>
<dbReference type="OrthoDB" id="1047367at2759"/>
<protein>
    <recommendedName>
        <fullName evidence="6">Ubiquitin-like domain-containing protein</fullName>
    </recommendedName>
</protein>
<evidence type="ECO:0000313" key="8">
    <source>
        <dbReference type="Proteomes" id="UP000275408"/>
    </source>
</evidence>
<sequence>MKVTATLEGDQIFNLDVSVDLELENLKALLEFEIGLSSSQIVIYHNGRALVEEKKTLNAYGIREGDVLLIKRVVQSAQPSAQSRGAAPGGRVNWGSVQVPNSSRSAGGNQSAPRQPAQPSMNTRSAPAGGIDWGSIQIPNSSSHPQSAHNQATSGPPQQPRVDTDSPEYIRDMFLADPHQLSLLKERNPELADALLSGNLQAFAAVLQRQRQERADKDMQRIRTMNADPFDIDAQKRIAEEIRMSNVNQNMEIAMEYSPESFGKVVMLYINCKLDGHPVKAFVDSGAQMTFMSSACAERCNIMRLLDHRWAGIAKGVGTQKIVGRVHVAQIQIGNDFLPSSFSVMEDQPMDLVLGLDMLKRHQCSIDLKNNVLRIGTTGTETPFLAESELPLTDRLAFSDEGEQVRNAEDKQLVEIEDKELAEAMEQSAKEAAQGNSSKS</sequence>
<reference evidence="7 8" key="1">
    <citation type="journal article" date="2018" name="Sci. Rep.">
        <title>Comparative analysis of the Pocillopora damicornis genome highlights role of immune system in coral evolution.</title>
        <authorList>
            <person name="Cunning R."/>
            <person name="Bay R.A."/>
            <person name="Gillette P."/>
            <person name="Baker A.C."/>
            <person name="Traylor-Knowles N."/>
        </authorList>
    </citation>
    <scope>NUCLEOTIDE SEQUENCE [LARGE SCALE GENOMIC DNA]</scope>
    <source>
        <strain evidence="7">RSMAS</strain>
        <tissue evidence="7">Whole animal</tissue>
    </source>
</reference>
<dbReference type="InterPro" id="IPR033882">
    <property type="entry name" value="DDI1_N"/>
</dbReference>
<dbReference type="EMBL" id="RCHS01004038">
    <property type="protein sequence ID" value="RMX38223.1"/>
    <property type="molecule type" value="Genomic_DNA"/>
</dbReference>
<feature type="compositionally biased region" description="Polar residues" evidence="5">
    <location>
        <begin position="137"/>
        <end position="156"/>
    </location>
</feature>
<dbReference type="InterPro" id="IPR021109">
    <property type="entry name" value="Peptidase_aspartic_dom_sf"/>
</dbReference>
<feature type="region of interest" description="Disordered" evidence="5">
    <location>
        <begin position="80"/>
        <end position="165"/>
    </location>
</feature>
<proteinExistence type="inferred from homology"/>
<evidence type="ECO:0000313" key="7">
    <source>
        <dbReference type="EMBL" id="RMX38223.1"/>
    </source>
</evidence>
<dbReference type="Gene3D" id="3.10.20.90">
    <property type="entry name" value="Phosphatidylinositol 3-kinase Catalytic Subunit, Chain A, domain 1"/>
    <property type="match status" value="1"/>
</dbReference>
<dbReference type="SUPFAM" id="SSF50630">
    <property type="entry name" value="Acid proteases"/>
    <property type="match status" value="1"/>
</dbReference>
<dbReference type="OMA" id="CRMEFNI"/>
<comment type="similarity">
    <text evidence="1">Belongs to the DDI1 family.</text>
</comment>
<evidence type="ECO:0000256" key="5">
    <source>
        <dbReference type="SAM" id="MobiDB-lite"/>
    </source>
</evidence>
<dbReference type="STRING" id="46731.A0A3M6TA50"/>
<dbReference type="FunFam" id="2.40.70.10:FF:000005">
    <property type="entry name" value="DNA damage inducible 1 homolog 2"/>
    <property type="match status" value="1"/>
</dbReference>
<dbReference type="InterPro" id="IPR019103">
    <property type="entry name" value="Peptidase_aspartic_DDI1-type"/>
</dbReference>
<dbReference type="Proteomes" id="UP000275408">
    <property type="component" value="Unassembled WGS sequence"/>
</dbReference>
<keyword evidence="3" id="KW-0064">Aspartyl protease</keyword>
<dbReference type="PANTHER" id="PTHR15397:SF3">
    <property type="entry name" value="DNA DAMAGE INDUCIBLE 1 HOMOLOG 2"/>
    <property type="match status" value="1"/>
</dbReference>
<gene>
    <name evidence="7" type="ORF">pdam_00003412</name>
</gene>